<evidence type="ECO:0008006" key="4">
    <source>
        <dbReference type="Google" id="ProtNLM"/>
    </source>
</evidence>
<accession>A0A8B6E3U1</accession>
<keyword evidence="3" id="KW-1185">Reference proteome</keyword>
<protein>
    <recommendedName>
        <fullName evidence="4">Lysine-specific metallo-endopeptidase domain-containing protein</fullName>
    </recommendedName>
</protein>
<dbReference type="EMBL" id="UYJE01004453">
    <property type="protein sequence ID" value="VDI28114.1"/>
    <property type="molecule type" value="Genomic_DNA"/>
</dbReference>
<keyword evidence="1" id="KW-0732">Signal</keyword>
<evidence type="ECO:0000313" key="2">
    <source>
        <dbReference type="EMBL" id="VDI28114.1"/>
    </source>
</evidence>
<gene>
    <name evidence="2" type="ORF">MGAL_10B053737</name>
</gene>
<dbReference type="Proteomes" id="UP000596742">
    <property type="component" value="Unassembled WGS sequence"/>
</dbReference>
<evidence type="ECO:0000313" key="3">
    <source>
        <dbReference type="Proteomes" id="UP000596742"/>
    </source>
</evidence>
<organism evidence="2 3">
    <name type="scientific">Mytilus galloprovincialis</name>
    <name type="common">Mediterranean mussel</name>
    <dbReference type="NCBI Taxonomy" id="29158"/>
    <lineage>
        <taxon>Eukaryota</taxon>
        <taxon>Metazoa</taxon>
        <taxon>Spiralia</taxon>
        <taxon>Lophotrochozoa</taxon>
        <taxon>Mollusca</taxon>
        <taxon>Bivalvia</taxon>
        <taxon>Autobranchia</taxon>
        <taxon>Pteriomorphia</taxon>
        <taxon>Mytilida</taxon>
        <taxon>Mytiloidea</taxon>
        <taxon>Mytilidae</taxon>
        <taxon>Mytilinae</taxon>
        <taxon>Mytilus</taxon>
    </lineage>
</organism>
<feature type="chain" id="PRO_5032479688" description="Lysine-specific metallo-endopeptidase domain-containing protein" evidence="1">
    <location>
        <begin position="17"/>
        <end position="323"/>
    </location>
</feature>
<proteinExistence type="predicted"/>
<name>A0A8B6E3U1_MYTGA</name>
<dbReference type="AlphaFoldDB" id="A0A8B6E3U1"/>
<feature type="signal peptide" evidence="1">
    <location>
        <begin position="1"/>
        <end position="16"/>
    </location>
</feature>
<comment type="caution">
    <text evidence="2">The sequence shown here is derived from an EMBL/GenBank/DDBJ whole genome shotgun (WGS) entry which is preliminary data.</text>
</comment>
<reference evidence="2" key="1">
    <citation type="submission" date="2018-11" db="EMBL/GenBank/DDBJ databases">
        <authorList>
            <person name="Alioto T."/>
            <person name="Alioto T."/>
        </authorList>
    </citation>
    <scope>NUCLEOTIDE SEQUENCE</scope>
</reference>
<sequence>MLTFTLLFGLIAGALCIPPPTREEDALMNLLSPEQFSKFTAESKHPLPAHSTRTSFKHKYVYCNGGIADYKSGTTIDITATTSVSGTAHTKAAQIIARMVKYMPSAICNSVAGQVKIGVFTKSEGMMIYPYNHYVADRAECRGICSGACKNTCTPDGRKYGTLAGSGGRTTTILDDNILCNAADPYLHTFNVLVHEFTHSVHTYGVDAAMKTRITNSYNAARAHRTWEMSSYSMSSEGEYLAQGASAYFNTNRGISHGNYMNECSNSVLCANEAAMRYHLWAKDKELYSIFLYIYPVISENPAASMSVYDDADKKAHIFSIKQ</sequence>
<dbReference type="OrthoDB" id="6132182at2759"/>
<evidence type="ECO:0000256" key="1">
    <source>
        <dbReference type="SAM" id="SignalP"/>
    </source>
</evidence>